<proteinExistence type="predicted"/>
<feature type="region of interest" description="Disordered" evidence="1">
    <location>
        <begin position="300"/>
        <end position="358"/>
    </location>
</feature>
<dbReference type="GO" id="GO:0005778">
    <property type="term" value="C:peroxisomal membrane"/>
    <property type="evidence" value="ECO:0007669"/>
    <property type="project" value="UniProtKB-ARBA"/>
</dbReference>
<dbReference type="EMBL" id="SPNW01000064">
    <property type="protein sequence ID" value="TIA87117.1"/>
    <property type="molecule type" value="Genomic_DNA"/>
</dbReference>
<dbReference type="GO" id="GO:0007031">
    <property type="term" value="P:peroxisome organization"/>
    <property type="evidence" value="ECO:0007669"/>
    <property type="project" value="UniProtKB-ARBA"/>
</dbReference>
<protein>
    <recommendedName>
        <fullName evidence="2">TECPR1-like DysF domain-containing protein</fullName>
    </recommendedName>
</protein>
<keyword evidence="4" id="KW-1185">Reference proteome</keyword>
<evidence type="ECO:0000313" key="3">
    <source>
        <dbReference type="EMBL" id="TIA87117.1"/>
    </source>
</evidence>
<accession>A0A4T0FFK1</accession>
<evidence type="ECO:0000259" key="2">
    <source>
        <dbReference type="Pfam" id="PF06398"/>
    </source>
</evidence>
<dbReference type="AlphaFoldDB" id="A0A4T0FFK1"/>
<dbReference type="Pfam" id="PF06398">
    <property type="entry name" value="Pex24p"/>
    <property type="match status" value="1"/>
</dbReference>
<feature type="region of interest" description="Disordered" evidence="1">
    <location>
        <begin position="1"/>
        <end position="48"/>
    </location>
</feature>
<comment type="caution">
    <text evidence="3">The sequence shown here is derived from an EMBL/GenBank/DDBJ whole genome shotgun (WGS) entry which is preliminary data.</text>
</comment>
<organism evidence="3 4">
    <name type="scientific">Wallemia hederae</name>
    <dbReference type="NCBI Taxonomy" id="1540922"/>
    <lineage>
        <taxon>Eukaryota</taxon>
        <taxon>Fungi</taxon>
        <taxon>Dikarya</taxon>
        <taxon>Basidiomycota</taxon>
        <taxon>Wallemiomycotina</taxon>
        <taxon>Wallemiomycetes</taxon>
        <taxon>Wallemiales</taxon>
        <taxon>Wallemiaceae</taxon>
        <taxon>Wallemia</taxon>
    </lineage>
</organism>
<sequence length="577" mass="65492">MKIKRQSSTPVINDDLHQMNERNDRNSRSFKSSRTRSKSRNGSNLPPDAAEQQVLSHLQRIINSKYTFKKSKKLKALTASPDPHLAASPDIDNDENWSPPPIEPLYKQQSRIRTSSSHFGNLRRLRTNTNSSIDPTAPEPGPPPITQINDDFLSMKRTRSTTMTRQRSESLGMSSPDDSEGSAIAFTRDMDVFEMEVLYENQRGLFLFVSFKSLLPIDPSPYTNGLGGPSPYTPETIQPPDPLWEWVHPHMLVDMSCRRKRDEAGWEYNTWFKSTGWTQNGGPFSYVRRRRWIRLRKRPANAAPLSQSNTSQHFNSVNSIKTQRRPRSASQIKIPSVHNNAQSPHSLHSPTKSTHSNIAPLEADNSINVMTPPASVFELDGNDEAEYLPVRASDLPAPQPLSTHSLASHSSFIDRTNTQHSHISVADPFLPYPSNATDEDEKVWNEINLRRLARIQSACQLDRERIQLWQCWLALNRTEVLNVIQAQPFKIYALVCYETYRKQLEAMFEKAVKSKERPPPSPFLLTSLEPAPDIPPTLPSVILHTPSNSPGKFRPNLQMSPMNTPIQSRRSSLSIRQ</sequence>
<dbReference type="OrthoDB" id="72441at2759"/>
<evidence type="ECO:0000256" key="1">
    <source>
        <dbReference type="SAM" id="MobiDB-lite"/>
    </source>
</evidence>
<dbReference type="InterPro" id="IPR010482">
    <property type="entry name" value="TECPR1-like_DysF"/>
</dbReference>
<evidence type="ECO:0000313" key="4">
    <source>
        <dbReference type="Proteomes" id="UP000310189"/>
    </source>
</evidence>
<reference evidence="3 4" key="1">
    <citation type="submission" date="2019-03" db="EMBL/GenBank/DDBJ databases">
        <title>Sequencing 23 genomes of Wallemia ichthyophaga.</title>
        <authorList>
            <person name="Gostincar C."/>
        </authorList>
    </citation>
    <scope>NUCLEOTIDE SEQUENCE [LARGE SCALE GENOMIC DNA]</scope>
    <source>
        <strain evidence="3 4">EXF-5753</strain>
    </source>
</reference>
<feature type="compositionally biased region" description="Polar residues" evidence="1">
    <location>
        <begin position="328"/>
        <end position="357"/>
    </location>
</feature>
<name>A0A4T0FFK1_9BASI</name>
<dbReference type="Proteomes" id="UP000310189">
    <property type="component" value="Unassembled WGS sequence"/>
</dbReference>
<feature type="compositionally biased region" description="Polar residues" evidence="1">
    <location>
        <begin position="1"/>
        <end position="11"/>
    </location>
</feature>
<feature type="compositionally biased region" description="Low complexity" evidence="1">
    <location>
        <begin position="566"/>
        <end position="577"/>
    </location>
</feature>
<feature type="compositionally biased region" description="Basic and acidic residues" evidence="1">
    <location>
        <begin position="14"/>
        <end position="27"/>
    </location>
</feature>
<feature type="compositionally biased region" description="Polar residues" evidence="1">
    <location>
        <begin position="304"/>
        <end position="321"/>
    </location>
</feature>
<feature type="region of interest" description="Disordered" evidence="1">
    <location>
        <begin position="536"/>
        <end position="577"/>
    </location>
</feature>
<gene>
    <name evidence="3" type="ORF">E3P99_03385</name>
</gene>
<feature type="region of interest" description="Disordered" evidence="1">
    <location>
        <begin position="127"/>
        <end position="182"/>
    </location>
</feature>
<feature type="domain" description="TECPR1-like DysF" evidence="2">
    <location>
        <begin position="188"/>
        <end position="294"/>
    </location>
</feature>